<reference evidence="2" key="1">
    <citation type="submission" date="2022-11" db="UniProtKB">
        <authorList>
            <consortium name="WormBaseParasite"/>
        </authorList>
    </citation>
    <scope>IDENTIFICATION</scope>
</reference>
<dbReference type="WBParaSite" id="ES5_v2.g12699.t1">
    <property type="protein sequence ID" value="ES5_v2.g12699.t1"/>
    <property type="gene ID" value="ES5_v2.g12699"/>
</dbReference>
<proteinExistence type="predicted"/>
<sequence>MDSIYDDDDIEMISVKSEKFKDVKESINDDSSSDNDEIDIDYDYDDTLIKDDETTTDDEEDVVDMSRYPCQQLDVGPEDFDIVRVLGRGGFGKVMEVKKNNGIDAGNVFAMKAIKKSFILRSKKDLAHTQTERKVLEITSNPFICDLFYAFQTSTKLYLILEYLHGGELFMLLEKEGCLLEYEAQFYSAEILLGLEHLHHNGVIYRDLKPENILLDKNGHVKLTDFGLCKDEMFAGKTYTYCGTVEYMSPEIITKKGHNQATDFWGLGILMFDMLVGNTPYTAENRQETIDKILKSRLKFPKHIGSKAQDLIKKLLRRTVSQRIGFKNGAKEVKEHGFFENLNWDDVFNKRLQPPFQPVKVNSTGLFDPQFTALPPIDTPSSSLSQDSDPFEDFNYVSPALFSEQLENESSRESSQTPKNTSSNNVTPKKTPTTPKLLISSLQNWSYSPISHLRSS</sequence>
<name>A0AC34F6B6_9BILA</name>
<dbReference type="Proteomes" id="UP000887579">
    <property type="component" value="Unplaced"/>
</dbReference>
<protein>
    <submittedName>
        <fullName evidence="2">Non-specific serine/threonine protein kinase</fullName>
    </submittedName>
</protein>
<accession>A0AC34F6B6</accession>
<evidence type="ECO:0000313" key="2">
    <source>
        <dbReference type="WBParaSite" id="ES5_v2.g12699.t1"/>
    </source>
</evidence>
<evidence type="ECO:0000313" key="1">
    <source>
        <dbReference type="Proteomes" id="UP000887579"/>
    </source>
</evidence>
<organism evidence="1 2">
    <name type="scientific">Panagrolaimus sp. ES5</name>
    <dbReference type="NCBI Taxonomy" id="591445"/>
    <lineage>
        <taxon>Eukaryota</taxon>
        <taxon>Metazoa</taxon>
        <taxon>Ecdysozoa</taxon>
        <taxon>Nematoda</taxon>
        <taxon>Chromadorea</taxon>
        <taxon>Rhabditida</taxon>
        <taxon>Tylenchina</taxon>
        <taxon>Panagrolaimomorpha</taxon>
        <taxon>Panagrolaimoidea</taxon>
        <taxon>Panagrolaimidae</taxon>
        <taxon>Panagrolaimus</taxon>
    </lineage>
</organism>